<feature type="signal peptide" evidence="2">
    <location>
        <begin position="1"/>
        <end position="22"/>
    </location>
</feature>
<reference evidence="4 5" key="1">
    <citation type="submission" date="2021-04" db="EMBL/GenBank/DDBJ databases">
        <authorList>
            <person name="De Guttry C."/>
            <person name="Zahm M."/>
            <person name="Klopp C."/>
            <person name="Cabau C."/>
            <person name="Louis A."/>
            <person name="Berthelot C."/>
            <person name="Parey E."/>
            <person name="Roest Crollius H."/>
            <person name="Montfort J."/>
            <person name="Robinson-Rechavi M."/>
            <person name="Bucao C."/>
            <person name="Bouchez O."/>
            <person name="Gislard M."/>
            <person name="Lluch J."/>
            <person name="Milhes M."/>
            <person name="Lampietro C."/>
            <person name="Lopez Roques C."/>
            <person name="Donnadieu C."/>
            <person name="Braasch I."/>
            <person name="Desvignes T."/>
            <person name="Postlethwait J."/>
            <person name="Bobe J."/>
            <person name="Wedekind C."/>
            <person name="Guiguen Y."/>
        </authorList>
    </citation>
    <scope>NUCLEOTIDE SEQUENCE [LARGE SCALE GENOMIC DNA]</scope>
    <source>
        <strain evidence="4">Cs_M1</strain>
        <tissue evidence="4">Blood</tissue>
    </source>
</reference>
<dbReference type="InterPro" id="IPR003989">
    <property type="entry name" value="VCAM-1"/>
</dbReference>
<dbReference type="Proteomes" id="UP001356427">
    <property type="component" value="Unassembled WGS sequence"/>
</dbReference>
<dbReference type="InterPro" id="IPR013106">
    <property type="entry name" value="Ig_V-set"/>
</dbReference>
<feature type="domain" description="Ig-like" evidence="3">
    <location>
        <begin position="424"/>
        <end position="504"/>
    </location>
</feature>
<dbReference type="CDD" id="cd00096">
    <property type="entry name" value="Ig"/>
    <property type="match status" value="1"/>
</dbReference>
<dbReference type="SMART" id="SM00409">
    <property type="entry name" value="IG"/>
    <property type="match status" value="4"/>
</dbReference>
<gene>
    <name evidence="4" type="ORF">J4Q44_G00289690</name>
</gene>
<evidence type="ECO:0000259" key="3">
    <source>
        <dbReference type="PROSITE" id="PS50835"/>
    </source>
</evidence>
<proteinExistence type="predicted"/>
<dbReference type="InterPro" id="IPR007110">
    <property type="entry name" value="Ig-like_dom"/>
</dbReference>
<dbReference type="InterPro" id="IPR013783">
    <property type="entry name" value="Ig-like_fold"/>
</dbReference>
<feature type="domain" description="Ig-like" evidence="3">
    <location>
        <begin position="268"/>
        <end position="350"/>
    </location>
</feature>
<evidence type="ECO:0000256" key="2">
    <source>
        <dbReference type="SAM" id="SignalP"/>
    </source>
</evidence>
<comment type="caution">
    <text evidence="4">The sequence shown here is derived from an EMBL/GenBank/DDBJ whole genome shotgun (WGS) entry which is preliminary data.</text>
</comment>
<feature type="domain" description="Ig-like" evidence="3">
    <location>
        <begin position="184"/>
        <end position="254"/>
    </location>
</feature>
<evidence type="ECO:0000313" key="5">
    <source>
        <dbReference type="Proteomes" id="UP001356427"/>
    </source>
</evidence>
<keyword evidence="5" id="KW-1185">Reference proteome</keyword>
<organism evidence="4 5">
    <name type="scientific">Coregonus suidteri</name>
    <dbReference type="NCBI Taxonomy" id="861788"/>
    <lineage>
        <taxon>Eukaryota</taxon>
        <taxon>Metazoa</taxon>
        <taxon>Chordata</taxon>
        <taxon>Craniata</taxon>
        <taxon>Vertebrata</taxon>
        <taxon>Euteleostomi</taxon>
        <taxon>Actinopterygii</taxon>
        <taxon>Neopterygii</taxon>
        <taxon>Teleostei</taxon>
        <taxon>Protacanthopterygii</taxon>
        <taxon>Salmoniformes</taxon>
        <taxon>Salmonidae</taxon>
        <taxon>Coregoninae</taxon>
        <taxon>Coregonus</taxon>
    </lineage>
</organism>
<dbReference type="PANTHER" id="PTHR46013">
    <property type="entry name" value="VASCULAR CELL ADHESION MOLECULE 1"/>
    <property type="match status" value="1"/>
</dbReference>
<dbReference type="InterPro" id="IPR003598">
    <property type="entry name" value="Ig_sub2"/>
</dbReference>
<feature type="region of interest" description="Disordered" evidence="1">
    <location>
        <begin position="36"/>
        <end position="63"/>
    </location>
</feature>
<dbReference type="AlphaFoldDB" id="A0AAN8LH73"/>
<protein>
    <recommendedName>
        <fullName evidence="3">Ig-like domain-containing protein</fullName>
    </recommendedName>
</protein>
<evidence type="ECO:0000256" key="1">
    <source>
        <dbReference type="SAM" id="MobiDB-lite"/>
    </source>
</evidence>
<dbReference type="GO" id="GO:0016020">
    <property type="term" value="C:membrane"/>
    <property type="evidence" value="ECO:0007669"/>
    <property type="project" value="InterPro"/>
</dbReference>
<dbReference type="InterPro" id="IPR003599">
    <property type="entry name" value="Ig_sub"/>
</dbReference>
<dbReference type="Pfam" id="PF07686">
    <property type="entry name" value="V-set"/>
    <property type="match status" value="1"/>
</dbReference>
<keyword evidence="2" id="KW-0732">Signal</keyword>
<dbReference type="SUPFAM" id="SSF48726">
    <property type="entry name" value="Immunoglobulin"/>
    <property type="match status" value="5"/>
</dbReference>
<evidence type="ECO:0000313" key="4">
    <source>
        <dbReference type="EMBL" id="KAK6300871.1"/>
    </source>
</evidence>
<dbReference type="PROSITE" id="PS50835">
    <property type="entry name" value="IG_LIKE"/>
    <property type="match status" value="3"/>
</dbReference>
<dbReference type="InterPro" id="IPR036179">
    <property type="entry name" value="Ig-like_dom_sf"/>
</dbReference>
<dbReference type="PRINTS" id="PR01474">
    <property type="entry name" value="VCAM1"/>
</dbReference>
<dbReference type="Pfam" id="PF13895">
    <property type="entry name" value="Ig_2"/>
    <property type="match status" value="1"/>
</dbReference>
<dbReference type="GO" id="GO:0098609">
    <property type="term" value="P:cell-cell adhesion"/>
    <property type="evidence" value="ECO:0007669"/>
    <property type="project" value="InterPro"/>
</dbReference>
<dbReference type="PANTHER" id="PTHR46013:SF4">
    <property type="entry name" value="B-CELL RECEPTOR CD22-RELATED"/>
    <property type="match status" value="1"/>
</dbReference>
<dbReference type="Gene3D" id="2.60.40.10">
    <property type="entry name" value="Immunoglobulins"/>
    <property type="match status" value="4"/>
</dbReference>
<accession>A0AAN8LH73</accession>
<feature type="chain" id="PRO_5043021042" description="Ig-like domain-containing protein" evidence="2">
    <location>
        <begin position="23"/>
        <end position="509"/>
    </location>
</feature>
<feature type="compositionally biased region" description="Polar residues" evidence="1">
    <location>
        <begin position="44"/>
        <end position="61"/>
    </location>
</feature>
<name>A0AAN8LH73_9TELE</name>
<sequence>MAVRTAGNVLVVFIWSLAGVELESIRLVIRNPDRWMQRTPPSPQKTNPRGLNTSSASQYASSGPRRMAPINVVLGQYGWSVTYTTQSICALKGSTVQLSCSYTYPSGYASWYNVIKTFWFTKVYPVENYVSLSDDPVYKGRVSYRSNMRNGHTLTITDLRESDSATYKFRFITDQTGGKYTGDPGVTLSVTDLQVKVTPYSQTATWKTLTCSTTSCPLTGNPTYTWYKNGQIVTEKISPYSVYPDAADSYSCAVKGREALHSPAVYNPKSTSVSVSPSGEIVEGSSVTLTCSSDANPPVQSYIWYKKNGGGYQSMTGPQHVFNQIQSLDTGEYSCVAQNEMGTDRSRTINMDVKYGPKSTSMSVSHSGEIVEGSSVTLTCSSDANPPVDKYTCSEDSGEYYCEADNKYGRLNSSYVSVDVQYGPKNTSVSVSPSGEIVEGSSVTLTCSSDANPPVDKYTWYKNGASLTGSEKTYNFTTISSEDSGEYYCEADNKYGRLNSSYVSVDVQC</sequence>
<dbReference type="Pfam" id="PF13927">
    <property type="entry name" value="Ig_3"/>
    <property type="match status" value="1"/>
</dbReference>
<dbReference type="SMART" id="SM00408">
    <property type="entry name" value="IGc2"/>
    <property type="match status" value="3"/>
</dbReference>
<dbReference type="EMBL" id="JAGTTL010000027">
    <property type="protein sequence ID" value="KAK6300871.1"/>
    <property type="molecule type" value="Genomic_DNA"/>
</dbReference>